<comment type="subcellular location">
    <subcellularLocation>
        <location evidence="1">Mitochondrion</location>
    </subcellularLocation>
</comment>
<evidence type="ECO:0000259" key="10">
    <source>
        <dbReference type="SMART" id="SM01383"/>
    </source>
</evidence>
<dbReference type="Gene3D" id="2.40.50.140">
    <property type="entry name" value="Nucleic acid-binding proteins"/>
    <property type="match status" value="1"/>
</dbReference>
<feature type="region of interest" description="Disordered" evidence="8">
    <location>
        <begin position="90"/>
        <end position="118"/>
    </location>
</feature>
<evidence type="ECO:0000256" key="8">
    <source>
        <dbReference type="SAM" id="MobiDB-lite"/>
    </source>
</evidence>
<evidence type="ECO:0000313" key="11">
    <source>
        <dbReference type="EMBL" id="OJJ49377.1"/>
    </source>
</evidence>
<evidence type="ECO:0000313" key="12">
    <source>
        <dbReference type="Proteomes" id="UP000184188"/>
    </source>
</evidence>
<dbReference type="FunFam" id="4.10.950.10:FF:000001">
    <property type="entry name" value="50S ribosomal protein L2"/>
    <property type="match status" value="1"/>
</dbReference>
<feature type="compositionally biased region" description="Basic residues" evidence="8">
    <location>
        <begin position="94"/>
        <end position="103"/>
    </location>
</feature>
<dbReference type="GeneID" id="34608826"/>
<dbReference type="InterPro" id="IPR008991">
    <property type="entry name" value="Translation_prot_SH3-like_sf"/>
</dbReference>
<dbReference type="SUPFAM" id="SSF50104">
    <property type="entry name" value="Translation proteins SH3-like domain"/>
    <property type="match status" value="2"/>
</dbReference>
<dbReference type="InterPro" id="IPR022666">
    <property type="entry name" value="Ribosomal_uL2_RNA-bd_dom"/>
</dbReference>
<keyword evidence="3" id="KW-0689">Ribosomal protein</keyword>
<dbReference type="OrthoDB" id="268576at2759"/>
<accession>A0A1L9SQJ5</accession>
<evidence type="ECO:0000256" key="1">
    <source>
        <dbReference type="ARBA" id="ARBA00004173"/>
    </source>
</evidence>
<reference evidence="12" key="1">
    <citation type="journal article" date="2017" name="Genome Biol.">
        <title>Comparative genomics reveals high biological diversity and specific adaptations in the industrially and medically important fungal genus Aspergillus.</title>
        <authorList>
            <person name="de Vries R.P."/>
            <person name="Riley R."/>
            <person name="Wiebenga A."/>
            <person name="Aguilar-Osorio G."/>
            <person name="Amillis S."/>
            <person name="Uchima C.A."/>
            <person name="Anderluh G."/>
            <person name="Asadollahi M."/>
            <person name="Askin M."/>
            <person name="Barry K."/>
            <person name="Battaglia E."/>
            <person name="Bayram O."/>
            <person name="Benocci T."/>
            <person name="Braus-Stromeyer S.A."/>
            <person name="Caldana C."/>
            <person name="Canovas D."/>
            <person name="Cerqueira G.C."/>
            <person name="Chen F."/>
            <person name="Chen W."/>
            <person name="Choi C."/>
            <person name="Clum A."/>
            <person name="Dos Santos R.A."/>
            <person name="Damasio A.R."/>
            <person name="Diallinas G."/>
            <person name="Emri T."/>
            <person name="Fekete E."/>
            <person name="Flipphi M."/>
            <person name="Freyberg S."/>
            <person name="Gallo A."/>
            <person name="Gournas C."/>
            <person name="Habgood R."/>
            <person name="Hainaut M."/>
            <person name="Harispe M.L."/>
            <person name="Henrissat B."/>
            <person name="Hilden K.S."/>
            <person name="Hope R."/>
            <person name="Hossain A."/>
            <person name="Karabika E."/>
            <person name="Karaffa L."/>
            <person name="Karanyi Z."/>
            <person name="Krasevec N."/>
            <person name="Kuo A."/>
            <person name="Kusch H."/>
            <person name="LaButti K."/>
            <person name="Lagendijk E.L."/>
            <person name="Lapidus A."/>
            <person name="Levasseur A."/>
            <person name="Lindquist E."/>
            <person name="Lipzen A."/>
            <person name="Logrieco A.F."/>
            <person name="MacCabe A."/>
            <person name="Maekelae M.R."/>
            <person name="Malavazi I."/>
            <person name="Melin P."/>
            <person name="Meyer V."/>
            <person name="Mielnichuk N."/>
            <person name="Miskei M."/>
            <person name="Molnar A.P."/>
            <person name="Mule G."/>
            <person name="Ngan C.Y."/>
            <person name="Orejas M."/>
            <person name="Orosz E."/>
            <person name="Ouedraogo J.P."/>
            <person name="Overkamp K.M."/>
            <person name="Park H.-S."/>
            <person name="Perrone G."/>
            <person name="Piumi F."/>
            <person name="Punt P.J."/>
            <person name="Ram A.F."/>
            <person name="Ramon A."/>
            <person name="Rauscher S."/>
            <person name="Record E."/>
            <person name="Riano-Pachon D.M."/>
            <person name="Robert V."/>
            <person name="Roehrig J."/>
            <person name="Ruller R."/>
            <person name="Salamov A."/>
            <person name="Salih N.S."/>
            <person name="Samson R.A."/>
            <person name="Sandor E."/>
            <person name="Sanguinetti M."/>
            <person name="Schuetze T."/>
            <person name="Sepcic K."/>
            <person name="Shelest E."/>
            <person name="Sherlock G."/>
            <person name="Sophianopoulou V."/>
            <person name="Squina F.M."/>
            <person name="Sun H."/>
            <person name="Susca A."/>
            <person name="Todd R.B."/>
            <person name="Tsang A."/>
            <person name="Unkles S.E."/>
            <person name="van de Wiele N."/>
            <person name="van Rossen-Uffink D."/>
            <person name="Oliveira J.V."/>
            <person name="Vesth T.C."/>
            <person name="Visser J."/>
            <person name="Yu J.-H."/>
            <person name="Zhou M."/>
            <person name="Andersen M.R."/>
            <person name="Archer D.B."/>
            <person name="Baker S.E."/>
            <person name="Benoit I."/>
            <person name="Brakhage A.A."/>
            <person name="Braus G.H."/>
            <person name="Fischer R."/>
            <person name="Frisvad J.C."/>
            <person name="Goldman G.H."/>
            <person name="Houbraken J."/>
            <person name="Oakley B."/>
            <person name="Pocsi I."/>
            <person name="Scazzocchio C."/>
            <person name="Seiboth B."/>
            <person name="vanKuyk P.A."/>
            <person name="Wortman J."/>
            <person name="Dyer P.S."/>
            <person name="Grigoriev I.V."/>
        </authorList>
    </citation>
    <scope>NUCLEOTIDE SEQUENCE [LARGE SCALE GENOMIC DNA]</scope>
    <source>
        <strain evidence="12">CBS 506.65</strain>
    </source>
</reference>
<dbReference type="Pfam" id="PF00181">
    <property type="entry name" value="Ribosomal_L2_N"/>
    <property type="match status" value="1"/>
</dbReference>
<evidence type="ECO:0000256" key="3">
    <source>
        <dbReference type="ARBA" id="ARBA00022980"/>
    </source>
</evidence>
<dbReference type="EMBL" id="KV878338">
    <property type="protein sequence ID" value="OJJ49377.1"/>
    <property type="molecule type" value="Genomic_DNA"/>
</dbReference>
<dbReference type="SMART" id="SM01382">
    <property type="entry name" value="Ribosomal_L2_C"/>
    <property type="match status" value="1"/>
</dbReference>
<dbReference type="Gene3D" id="2.30.30.30">
    <property type="match status" value="1"/>
</dbReference>
<name>A0A1L9SQJ5_9EURO</name>
<evidence type="ECO:0000256" key="4">
    <source>
        <dbReference type="ARBA" id="ARBA00023128"/>
    </source>
</evidence>
<evidence type="ECO:0000259" key="9">
    <source>
        <dbReference type="SMART" id="SM01382"/>
    </source>
</evidence>
<dbReference type="FunFam" id="2.40.50.140:FF:000128">
    <property type="entry name" value="50S ribosomal protein L2"/>
    <property type="match status" value="1"/>
</dbReference>
<keyword evidence="12" id="KW-1185">Reference proteome</keyword>
<feature type="compositionally biased region" description="Polar residues" evidence="8">
    <location>
        <begin position="252"/>
        <end position="268"/>
    </location>
</feature>
<protein>
    <recommendedName>
        <fullName evidence="7">Large ribosomal subunit protein uL2m</fullName>
    </recommendedName>
</protein>
<evidence type="ECO:0000256" key="7">
    <source>
        <dbReference type="ARBA" id="ARBA00069872"/>
    </source>
</evidence>
<dbReference type="InterPro" id="IPR022669">
    <property type="entry name" value="Ribosomal_uL2_C"/>
</dbReference>
<keyword evidence="5" id="KW-0687">Ribonucleoprotein</keyword>
<evidence type="ECO:0000256" key="6">
    <source>
        <dbReference type="ARBA" id="ARBA00037226"/>
    </source>
</evidence>
<dbReference type="InterPro" id="IPR014726">
    <property type="entry name" value="Ribosomal_uL2_dom3"/>
</dbReference>
<comment type="similarity">
    <text evidence="2">Belongs to the universal ribosomal protein uL2 family.</text>
</comment>
<evidence type="ECO:0000256" key="2">
    <source>
        <dbReference type="ARBA" id="ARBA00005636"/>
    </source>
</evidence>
<dbReference type="Pfam" id="PF03947">
    <property type="entry name" value="Ribosomal_L2_C"/>
    <property type="match status" value="2"/>
</dbReference>
<dbReference type="PANTHER" id="PTHR13691">
    <property type="entry name" value="RIBOSOMAL PROTEIN L2"/>
    <property type="match status" value="1"/>
</dbReference>
<dbReference type="InterPro" id="IPR002171">
    <property type="entry name" value="Ribosomal_uL2"/>
</dbReference>
<organism evidence="11 12">
    <name type="scientific">Penicilliopsis zonata CBS 506.65</name>
    <dbReference type="NCBI Taxonomy" id="1073090"/>
    <lineage>
        <taxon>Eukaryota</taxon>
        <taxon>Fungi</taxon>
        <taxon>Dikarya</taxon>
        <taxon>Ascomycota</taxon>
        <taxon>Pezizomycotina</taxon>
        <taxon>Eurotiomycetes</taxon>
        <taxon>Eurotiomycetidae</taxon>
        <taxon>Eurotiales</taxon>
        <taxon>Aspergillaceae</taxon>
        <taxon>Penicilliopsis</taxon>
    </lineage>
</organism>
<dbReference type="GO" id="GO:0005762">
    <property type="term" value="C:mitochondrial large ribosomal subunit"/>
    <property type="evidence" value="ECO:0007669"/>
    <property type="project" value="TreeGrafter"/>
</dbReference>
<feature type="domain" description="Large ribosomal subunit protein uL2 RNA-binding" evidence="10">
    <location>
        <begin position="104"/>
        <end position="180"/>
    </location>
</feature>
<feature type="region of interest" description="Disordered" evidence="8">
    <location>
        <begin position="32"/>
        <end position="60"/>
    </location>
</feature>
<dbReference type="AlphaFoldDB" id="A0A1L9SQJ5"/>
<dbReference type="GO" id="GO:0032543">
    <property type="term" value="P:mitochondrial translation"/>
    <property type="evidence" value="ECO:0007669"/>
    <property type="project" value="TreeGrafter"/>
</dbReference>
<dbReference type="SMART" id="SM01383">
    <property type="entry name" value="Ribosomal_L2"/>
    <property type="match status" value="1"/>
</dbReference>
<comment type="function">
    <text evidence="6">Component of the mitochondrial ribosome (mitoribosome), a dedicated translation machinery responsible for the synthesis of mitochondrial genome-encoded proteins, including at least some of the essential transmembrane subunits of the mitochondrial respiratory chain. The mitoribosomes are attached to the mitochondrial inner membrane and translation products are cotranslationally integrated into the membrane.</text>
</comment>
<feature type="region of interest" description="Disordered" evidence="8">
    <location>
        <begin position="351"/>
        <end position="384"/>
    </location>
</feature>
<dbReference type="InterPro" id="IPR014722">
    <property type="entry name" value="Rib_uL2_dom2"/>
</dbReference>
<keyword evidence="4" id="KW-0496">Mitochondrion</keyword>
<proteinExistence type="inferred from homology"/>
<dbReference type="Gene3D" id="4.10.950.10">
    <property type="entry name" value="Ribosomal protein L2, domain 3"/>
    <property type="match status" value="1"/>
</dbReference>
<dbReference type="RefSeq" id="XP_022583887.1">
    <property type="nucleotide sequence ID" value="XM_022722361.1"/>
</dbReference>
<evidence type="ECO:0000256" key="5">
    <source>
        <dbReference type="ARBA" id="ARBA00023274"/>
    </source>
</evidence>
<feature type="domain" description="Large ribosomal subunit protein uL2 C-terminal" evidence="9">
    <location>
        <begin position="207"/>
        <end position="374"/>
    </location>
</feature>
<feature type="region of interest" description="Disordered" evidence="8">
    <location>
        <begin position="252"/>
        <end position="288"/>
    </location>
</feature>
<dbReference type="InterPro" id="IPR012340">
    <property type="entry name" value="NA-bd_OB-fold"/>
</dbReference>
<dbReference type="PANTHER" id="PTHR13691:SF5">
    <property type="entry name" value="LARGE RIBOSOMAL SUBUNIT PROTEIN UL2M"/>
    <property type="match status" value="1"/>
</dbReference>
<gene>
    <name evidence="11" type="ORF">ASPZODRAFT_129824</name>
</gene>
<dbReference type="GO" id="GO:0003735">
    <property type="term" value="F:structural constituent of ribosome"/>
    <property type="evidence" value="ECO:0007669"/>
    <property type="project" value="InterPro"/>
</dbReference>
<dbReference type="GO" id="GO:0003723">
    <property type="term" value="F:RNA binding"/>
    <property type="evidence" value="ECO:0007669"/>
    <property type="project" value="TreeGrafter"/>
</dbReference>
<sequence>MLQPRLALRAIQLPFRCLSSLSTRSYATAVHEPEQPLAAESSSFDPGSAFASPPARNDSGTLVRTYKPRTPGVRHLRRPVNDHLWKGRPEHKLTFPKKGHAKGGRNNTGRVTVRHHGGGHKRRIRMVDFFRAAPGPHVVERIERDPGRSAHIALVRSKETKKLAYILAADGMRAGDVVESYMSGIPEELWISMGGTVDPGVLAARTAWRGNCLPLHMVPVGTLIFNVGLHPGQGGQLCRSAGTFATVISKGTEIQQTDSKSTADQGLNETEPAEEEKPLTQTEKQKLERAAQHVTIRLQSGEVRLIHKDCCATVGIASNPNYQYTQLGKAGRSRWLNIRPTVRGLAMNAMDHPHGGGRGKSKGNVDPKSPWGLPAKSGYKTRPKWKVNNAVVVPRPRNHGKRRRGKK</sequence>
<dbReference type="Proteomes" id="UP000184188">
    <property type="component" value="Unassembled WGS sequence"/>
</dbReference>
<dbReference type="SUPFAM" id="SSF50249">
    <property type="entry name" value="Nucleic acid-binding proteins"/>
    <property type="match status" value="1"/>
</dbReference>
<feature type="compositionally biased region" description="Basic and acidic residues" evidence="8">
    <location>
        <begin position="275"/>
        <end position="288"/>
    </location>
</feature>
<dbReference type="VEuPathDB" id="FungiDB:ASPZODRAFT_129824"/>
<dbReference type="STRING" id="1073090.A0A1L9SQJ5"/>